<dbReference type="Pfam" id="PF02518">
    <property type="entry name" value="HATPase_c"/>
    <property type="match status" value="1"/>
</dbReference>
<evidence type="ECO:0000259" key="16">
    <source>
        <dbReference type="PROSITE" id="PS50113"/>
    </source>
</evidence>
<dbReference type="InterPro" id="IPR011006">
    <property type="entry name" value="CheY-like_superfamily"/>
</dbReference>
<dbReference type="GO" id="GO:0000155">
    <property type="term" value="F:phosphorelay sensor kinase activity"/>
    <property type="evidence" value="ECO:0007669"/>
    <property type="project" value="InterPro"/>
</dbReference>
<comment type="function">
    <text evidence="9">Member of the two-component regulatory system BvgS/BvgA. Phosphorylates BvgA via a four-step phosphorelay in response to environmental signals.</text>
</comment>
<dbReference type="SMART" id="SM00388">
    <property type="entry name" value="HisKA"/>
    <property type="match status" value="1"/>
</dbReference>
<evidence type="ECO:0000313" key="17">
    <source>
        <dbReference type="EMBL" id="TCP04966.1"/>
    </source>
</evidence>
<sequence>MTRLQPTALTPPSTARPAVVRGGHVAGALLGLAAAALALFMEPSALQRGLVAGAGLGAAALFAATGWLHRRHLRAAAEHERRFEGLLGIAADWYWETDAQFRFTYVSFLVSDPLAAEQLIGRRRWEIPEHEASPQDWAAHRATLEAHRPFREFLIGKRMPDGRLVHLSVSGEPVFDEQGRFKGYWGIGRNITAQRAASLALASSQRRYRNLFARSPLALLIHRAGRIISANEAAARLFGYPAADDLLGLELLSLYDPASREAVLRRLAQLDAAPIGESLPPTDAVALRRDGQPVDVTVSSSHVDLPDGPAIESIYLDVTERRQAESALLHSEAMLSRLFHSSPDVITVSELDTGRYVMVNPGFLRITGYEAHEVIGRTPVELGLLRSADERERFLSEIRQHGSVQDLLMHYRTRHGHTVLVQLSGAIFEVSGVRYLLMLARDVTERERERAEHKAILDNASVGITLIQHGRFQQANRRFEEMLGWAPGELIGQPVRAIWPDPAQFERVKRITREGLSRQAPLDFEWEMFRRDGSRFWARSRASRVEDGGSDRSATIWIVEDITEERRAAADLAAAKEQAEAASRAKSAFLANMSHEIRTPLHGVLGMAQLALGSGSDAQRREEYLRRIVDSAQTLSAIISDILDLSKIEAGRLQLDAVPFSPRAVLQAVQRSYAEQAAQKGLELALHVDDGVPSQVVGDPVRTQQILGNFLGNALKFTERGRVVLTAHPAGEGRLRFEVRDTGPGIEPDVQQRLFEPFTQADESISRRYGGTGLGLSICRQLARLMGGEVGVHSTPGQGSTFWVELPLPETEQVGPRPDDAAPQDGQLRGRRVLVVEDNPVNMMIAVATLEQWGVQVVQAHTGQEALALVDAEHGRFDAVLMDVHMPGMSGYDVTQVLRQRYDARTLPIIALTAAALVSEQERALAAGMNDFIPKPIDMNRLHAALVRWVRRAEDPAPTA</sequence>
<proteinExistence type="predicted"/>
<comment type="caution">
    <text evidence="17">The sequence shown here is derived from an EMBL/GenBank/DDBJ whole genome shotgun (WGS) entry which is preliminary data.</text>
</comment>
<dbReference type="Pfam" id="PF13426">
    <property type="entry name" value="PAS_9"/>
    <property type="match status" value="2"/>
</dbReference>
<evidence type="ECO:0000256" key="7">
    <source>
        <dbReference type="ARBA" id="ARBA00023012"/>
    </source>
</evidence>
<feature type="domain" description="PAS" evidence="15">
    <location>
        <begin position="204"/>
        <end position="267"/>
    </location>
</feature>
<feature type="domain" description="Histidine kinase" evidence="13">
    <location>
        <begin position="592"/>
        <end position="810"/>
    </location>
</feature>
<dbReference type="SMART" id="SM00387">
    <property type="entry name" value="HATPase_c"/>
    <property type="match status" value="1"/>
</dbReference>
<dbReference type="CDD" id="cd00082">
    <property type="entry name" value="HisKA"/>
    <property type="match status" value="1"/>
</dbReference>
<dbReference type="InterPro" id="IPR000014">
    <property type="entry name" value="PAS"/>
</dbReference>
<dbReference type="EC" id="2.7.13.3" evidence="2"/>
<dbReference type="SMART" id="SM00086">
    <property type="entry name" value="PAC"/>
    <property type="match status" value="3"/>
</dbReference>
<feature type="domain" description="Response regulatory" evidence="14">
    <location>
        <begin position="832"/>
        <end position="950"/>
    </location>
</feature>
<evidence type="ECO:0000259" key="15">
    <source>
        <dbReference type="PROSITE" id="PS50112"/>
    </source>
</evidence>
<dbReference type="EMBL" id="SLXF01000009">
    <property type="protein sequence ID" value="TCP04966.1"/>
    <property type="molecule type" value="Genomic_DNA"/>
</dbReference>
<dbReference type="Pfam" id="PF00072">
    <property type="entry name" value="Response_reg"/>
    <property type="match status" value="1"/>
</dbReference>
<evidence type="ECO:0000259" key="13">
    <source>
        <dbReference type="PROSITE" id="PS50109"/>
    </source>
</evidence>
<keyword evidence="8" id="KW-0843">Virulence</keyword>
<keyword evidence="5" id="KW-0732">Signal</keyword>
<dbReference type="FunFam" id="3.30.565.10:FF:000010">
    <property type="entry name" value="Sensor histidine kinase RcsC"/>
    <property type="match status" value="1"/>
</dbReference>
<evidence type="ECO:0000256" key="10">
    <source>
        <dbReference type="ARBA" id="ARBA00070152"/>
    </source>
</evidence>
<dbReference type="PANTHER" id="PTHR43047">
    <property type="entry name" value="TWO-COMPONENT HISTIDINE PROTEIN KINASE"/>
    <property type="match status" value="1"/>
</dbReference>
<dbReference type="PROSITE" id="PS50112">
    <property type="entry name" value="PAS"/>
    <property type="match status" value="3"/>
</dbReference>
<feature type="transmembrane region" description="Helical" evidence="12">
    <location>
        <begin position="49"/>
        <end position="68"/>
    </location>
</feature>
<keyword evidence="7" id="KW-0902">Two-component regulatory system</keyword>
<dbReference type="InterPro" id="IPR035965">
    <property type="entry name" value="PAS-like_dom_sf"/>
</dbReference>
<dbReference type="Pfam" id="PF00512">
    <property type="entry name" value="HisKA"/>
    <property type="match status" value="1"/>
</dbReference>
<evidence type="ECO:0000256" key="5">
    <source>
        <dbReference type="ARBA" id="ARBA00022729"/>
    </source>
</evidence>
<dbReference type="Proteomes" id="UP000294772">
    <property type="component" value="Unassembled WGS sequence"/>
</dbReference>
<keyword evidence="12" id="KW-0812">Transmembrane</keyword>
<dbReference type="SUPFAM" id="SSF47384">
    <property type="entry name" value="Homodimeric domain of signal transducing histidine kinase"/>
    <property type="match status" value="1"/>
</dbReference>
<evidence type="ECO:0000256" key="9">
    <source>
        <dbReference type="ARBA" id="ARBA00058004"/>
    </source>
</evidence>
<evidence type="ECO:0000256" key="2">
    <source>
        <dbReference type="ARBA" id="ARBA00012438"/>
    </source>
</evidence>
<dbReference type="CDD" id="cd16922">
    <property type="entry name" value="HATPase_EvgS-ArcB-TorS-like"/>
    <property type="match status" value="1"/>
</dbReference>
<dbReference type="InterPro" id="IPR036890">
    <property type="entry name" value="HATPase_C_sf"/>
</dbReference>
<dbReference type="Gene3D" id="3.30.450.20">
    <property type="entry name" value="PAS domain"/>
    <property type="match status" value="4"/>
</dbReference>
<dbReference type="NCBIfam" id="TIGR00229">
    <property type="entry name" value="sensory_box"/>
    <property type="match status" value="4"/>
</dbReference>
<evidence type="ECO:0000256" key="6">
    <source>
        <dbReference type="ARBA" id="ARBA00022777"/>
    </source>
</evidence>
<accession>A0AA46HUN2</accession>
<keyword evidence="3 11" id="KW-0597">Phosphoprotein</keyword>
<dbReference type="PANTHER" id="PTHR43047:SF64">
    <property type="entry name" value="HISTIDINE KINASE CONTAINING CHEY-HOMOLOGOUS RECEIVER DOMAIN AND PAS DOMAIN-RELATED"/>
    <property type="match status" value="1"/>
</dbReference>
<dbReference type="InterPro" id="IPR013656">
    <property type="entry name" value="PAS_4"/>
</dbReference>
<dbReference type="CDD" id="cd17546">
    <property type="entry name" value="REC_hyHK_CKI1_RcsC-like"/>
    <property type="match status" value="1"/>
</dbReference>
<dbReference type="InterPro" id="IPR036097">
    <property type="entry name" value="HisK_dim/P_sf"/>
</dbReference>
<keyword evidence="12" id="KW-1133">Transmembrane helix</keyword>
<reference evidence="17 18" key="1">
    <citation type="submission" date="2019-03" db="EMBL/GenBank/DDBJ databases">
        <title>Genomic Encyclopedia of Type Strains, Phase IV (KMG-IV): sequencing the most valuable type-strain genomes for metagenomic binning, comparative biology and taxonomic classification.</title>
        <authorList>
            <person name="Goeker M."/>
        </authorList>
    </citation>
    <scope>NUCLEOTIDE SEQUENCE [LARGE SCALE GENOMIC DNA]</scope>
    <source>
        <strain evidence="17 18">DSM 15264</strain>
    </source>
</reference>
<keyword evidence="12" id="KW-0472">Membrane</keyword>
<dbReference type="SMART" id="SM00448">
    <property type="entry name" value="REC"/>
    <property type="match status" value="1"/>
</dbReference>
<dbReference type="InterPro" id="IPR000700">
    <property type="entry name" value="PAS-assoc_C"/>
</dbReference>
<organism evidence="17 18">
    <name type="scientific">Caldimonas thermodepolymerans</name>
    <dbReference type="NCBI Taxonomy" id="215580"/>
    <lineage>
        <taxon>Bacteria</taxon>
        <taxon>Pseudomonadati</taxon>
        <taxon>Pseudomonadota</taxon>
        <taxon>Betaproteobacteria</taxon>
        <taxon>Burkholderiales</taxon>
        <taxon>Sphaerotilaceae</taxon>
        <taxon>Caldimonas</taxon>
    </lineage>
</organism>
<dbReference type="SUPFAM" id="SSF52172">
    <property type="entry name" value="CheY-like"/>
    <property type="match status" value="1"/>
</dbReference>
<feature type="domain" description="PAS" evidence="15">
    <location>
        <begin position="331"/>
        <end position="380"/>
    </location>
</feature>
<dbReference type="InterPro" id="IPR001789">
    <property type="entry name" value="Sig_transdc_resp-reg_receiver"/>
</dbReference>
<dbReference type="PROSITE" id="PS50109">
    <property type="entry name" value="HIS_KIN"/>
    <property type="match status" value="1"/>
</dbReference>
<evidence type="ECO:0000256" key="11">
    <source>
        <dbReference type="PROSITE-ProRule" id="PRU00169"/>
    </source>
</evidence>
<dbReference type="InterPro" id="IPR001610">
    <property type="entry name" value="PAC"/>
</dbReference>
<dbReference type="Gene3D" id="3.30.565.10">
    <property type="entry name" value="Histidine kinase-like ATPase, C-terminal domain"/>
    <property type="match status" value="1"/>
</dbReference>
<dbReference type="InterPro" id="IPR003661">
    <property type="entry name" value="HisK_dim/P_dom"/>
</dbReference>
<keyword evidence="6" id="KW-0418">Kinase</keyword>
<evidence type="ECO:0000313" key="18">
    <source>
        <dbReference type="Proteomes" id="UP000294772"/>
    </source>
</evidence>
<feature type="domain" description="PAC" evidence="16">
    <location>
        <begin position="522"/>
        <end position="574"/>
    </location>
</feature>
<evidence type="ECO:0000259" key="14">
    <source>
        <dbReference type="PROSITE" id="PS50110"/>
    </source>
</evidence>
<dbReference type="SUPFAM" id="SSF55785">
    <property type="entry name" value="PYP-like sensor domain (PAS domain)"/>
    <property type="match status" value="4"/>
</dbReference>
<feature type="domain" description="PAS" evidence="15">
    <location>
        <begin position="470"/>
        <end position="519"/>
    </location>
</feature>
<dbReference type="SUPFAM" id="SSF55874">
    <property type="entry name" value="ATPase domain of HSP90 chaperone/DNA topoisomerase II/histidine kinase"/>
    <property type="match status" value="1"/>
</dbReference>
<dbReference type="Gene3D" id="1.10.287.130">
    <property type="match status" value="1"/>
</dbReference>
<evidence type="ECO:0000256" key="3">
    <source>
        <dbReference type="ARBA" id="ARBA00022553"/>
    </source>
</evidence>
<feature type="transmembrane region" description="Helical" evidence="12">
    <location>
        <begin position="20"/>
        <end position="40"/>
    </location>
</feature>
<dbReference type="PROSITE" id="PS50110">
    <property type="entry name" value="RESPONSE_REGULATORY"/>
    <property type="match status" value="1"/>
</dbReference>
<dbReference type="InterPro" id="IPR005467">
    <property type="entry name" value="His_kinase_dom"/>
</dbReference>
<gene>
    <name evidence="17" type="ORF">EV676_10952</name>
</gene>
<dbReference type="Gene3D" id="3.40.50.2300">
    <property type="match status" value="1"/>
</dbReference>
<evidence type="ECO:0000256" key="1">
    <source>
        <dbReference type="ARBA" id="ARBA00000085"/>
    </source>
</evidence>
<dbReference type="RefSeq" id="WP_132765942.1">
    <property type="nucleotide sequence ID" value="NZ_CP110416.1"/>
</dbReference>
<dbReference type="CDD" id="cd00130">
    <property type="entry name" value="PAS"/>
    <property type="match status" value="4"/>
</dbReference>
<dbReference type="InterPro" id="IPR003594">
    <property type="entry name" value="HATPase_dom"/>
</dbReference>
<evidence type="ECO:0000256" key="12">
    <source>
        <dbReference type="SAM" id="Phobius"/>
    </source>
</evidence>
<name>A0AA46HUN2_9BURK</name>
<keyword evidence="4" id="KW-0808">Transferase</keyword>
<evidence type="ECO:0000256" key="4">
    <source>
        <dbReference type="ARBA" id="ARBA00022679"/>
    </source>
</evidence>
<evidence type="ECO:0000256" key="8">
    <source>
        <dbReference type="ARBA" id="ARBA00023026"/>
    </source>
</evidence>
<dbReference type="PRINTS" id="PR00344">
    <property type="entry name" value="BCTRLSENSOR"/>
</dbReference>
<dbReference type="SMART" id="SM00091">
    <property type="entry name" value="PAS"/>
    <property type="match status" value="4"/>
</dbReference>
<protein>
    <recommendedName>
        <fullName evidence="10">Virulence sensor protein BvgS</fullName>
        <ecNumber evidence="2">2.7.13.3</ecNumber>
    </recommendedName>
</protein>
<feature type="domain" description="PAC" evidence="16">
    <location>
        <begin position="149"/>
        <end position="203"/>
    </location>
</feature>
<comment type="catalytic activity">
    <reaction evidence="1">
        <text>ATP + protein L-histidine = ADP + protein N-phospho-L-histidine.</text>
        <dbReference type="EC" id="2.7.13.3"/>
    </reaction>
</comment>
<dbReference type="Pfam" id="PF08448">
    <property type="entry name" value="PAS_4"/>
    <property type="match status" value="1"/>
</dbReference>
<dbReference type="Pfam" id="PF13188">
    <property type="entry name" value="PAS_8"/>
    <property type="match status" value="1"/>
</dbReference>
<dbReference type="InterPro" id="IPR004358">
    <property type="entry name" value="Sig_transdc_His_kin-like_C"/>
</dbReference>
<dbReference type="PROSITE" id="PS50113">
    <property type="entry name" value="PAC"/>
    <property type="match status" value="2"/>
</dbReference>
<feature type="modified residue" description="4-aspartylphosphate" evidence="11">
    <location>
        <position position="883"/>
    </location>
</feature>
<dbReference type="AlphaFoldDB" id="A0AA46HUN2"/>